<evidence type="ECO:0000313" key="3">
    <source>
        <dbReference type="Proteomes" id="UP000535589"/>
    </source>
</evidence>
<dbReference type="CDD" id="cd02440">
    <property type="entry name" value="AdoMet_MTases"/>
    <property type="match status" value="1"/>
</dbReference>
<protein>
    <submittedName>
        <fullName evidence="2">Class I SAM-dependent methyltransferase</fullName>
    </submittedName>
</protein>
<dbReference type="EMBL" id="JABAIK010000002">
    <property type="protein sequence ID" value="NLS11978.1"/>
    <property type="molecule type" value="Genomic_DNA"/>
</dbReference>
<dbReference type="Gene3D" id="3.40.50.150">
    <property type="entry name" value="Vaccinia Virus protein VP39"/>
    <property type="match status" value="1"/>
</dbReference>
<dbReference type="PANTHER" id="PTHR43861">
    <property type="entry name" value="TRANS-ACONITATE 2-METHYLTRANSFERASE-RELATED"/>
    <property type="match status" value="1"/>
</dbReference>
<organism evidence="2 3">
    <name type="scientific">Vibrio agarilyticus</name>
    <dbReference type="NCBI Taxonomy" id="2726741"/>
    <lineage>
        <taxon>Bacteria</taxon>
        <taxon>Pseudomonadati</taxon>
        <taxon>Pseudomonadota</taxon>
        <taxon>Gammaproteobacteria</taxon>
        <taxon>Vibrionales</taxon>
        <taxon>Vibrionaceae</taxon>
        <taxon>Vibrio</taxon>
    </lineage>
</organism>
<dbReference type="Pfam" id="PF08241">
    <property type="entry name" value="Methyltransf_11"/>
    <property type="match status" value="1"/>
</dbReference>
<dbReference type="AlphaFoldDB" id="A0A7X8YFJ4"/>
<keyword evidence="3" id="KW-1185">Reference proteome</keyword>
<dbReference type="GO" id="GO:0032259">
    <property type="term" value="P:methylation"/>
    <property type="evidence" value="ECO:0007669"/>
    <property type="project" value="UniProtKB-KW"/>
</dbReference>
<reference evidence="2 3" key="1">
    <citation type="submission" date="2020-04" db="EMBL/GenBank/DDBJ databases">
        <title>Vibrio sp. SM6, a novel species isolated from seawater.</title>
        <authorList>
            <person name="Wang X."/>
        </authorList>
    </citation>
    <scope>NUCLEOTIDE SEQUENCE [LARGE SCALE GENOMIC DNA]</scope>
    <source>
        <strain evidence="2 3">SM6</strain>
    </source>
</reference>
<dbReference type="RefSeq" id="WP_168835067.1">
    <property type="nucleotide sequence ID" value="NZ_JABAIK010000002.1"/>
</dbReference>
<evidence type="ECO:0000313" key="2">
    <source>
        <dbReference type="EMBL" id="NLS11978.1"/>
    </source>
</evidence>
<proteinExistence type="predicted"/>
<keyword evidence="2" id="KW-0489">Methyltransferase</keyword>
<name>A0A7X8YFJ4_9VIBR</name>
<dbReference type="PANTHER" id="PTHR43861:SF1">
    <property type="entry name" value="TRANS-ACONITATE 2-METHYLTRANSFERASE"/>
    <property type="match status" value="1"/>
</dbReference>
<dbReference type="Proteomes" id="UP000535589">
    <property type="component" value="Unassembled WGS sequence"/>
</dbReference>
<dbReference type="GO" id="GO:0008757">
    <property type="term" value="F:S-adenosylmethionine-dependent methyltransferase activity"/>
    <property type="evidence" value="ECO:0007669"/>
    <property type="project" value="InterPro"/>
</dbReference>
<comment type="caution">
    <text evidence="2">The sequence shown here is derived from an EMBL/GenBank/DDBJ whole genome shotgun (WGS) entry which is preliminary data.</text>
</comment>
<dbReference type="InterPro" id="IPR013216">
    <property type="entry name" value="Methyltransf_11"/>
</dbReference>
<accession>A0A7X8YFJ4</accession>
<sequence length="234" mass="25985">MSLMYTEHARQYGEVVKNNIYNALLERPSTQALLGDVKGKRVLDLGCGSGVYAQWLLERGAASVTCLDASHEMIALVKESLDAQVTAYVQDLSVGFPCEADDSIDVMICPLVLHYVEDLTPFFADVQRVLKPGGYLVFSTHHPFADFECSTSGNYFARECVEEQWNTIGTPVTVRFFRRSLTELMSAATSQGLVISGMNEGVIDPQAQTLDAQVYARLSHNPNFLFVRCEKPRC</sequence>
<keyword evidence="2" id="KW-0808">Transferase</keyword>
<dbReference type="InterPro" id="IPR029063">
    <property type="entry name" value="SAM-dependent_MTases_sf"/>
</dbReference>
<dbReference type="SUPFAM" id="SSF53335">
    <property type="entry name" value="S-adenosyl-L-methionine-dependent methyltransferases"/>
    <property type="match status" value="1"/>
</dbReference>
<evidence type="ECO:0000259" key="1">
    <source>
        <dbReference type="Pfam" id="PF08241"/>
    </source>
</evidence>
<gene>
    <name evidence="2" type="ORF">HGP28_03615</name>
</gene>
<feature type="domain" description="Methyltransferase type 11" evidence="1">
    <location>
        <begin position="43"/>
        <end position="138"/>
    </location>
</feature>